<feature type="compositionally biased region" description="Polar residues" evidence="2">
    <location>
        <begin position="35"/>
        <end position="52"/>
    </location>
</feature>
<feature type="region of interest" description="Disordered" evidence="2">
    <location>
        <begin position="1"/>
        <end position="263"/>
    </location>
</feature>
<feature type="compositionally biased region" description="Low complexity" evidence="2">
    <location>
        <begin position="170"/>
        <end position="195"/>
    </location>
</feature>
<protein>
    <submittedName>
        <fullName evidence="3">Uncharacterized protein</fullName>
    </submittedName>
</protein>
<accession>A0A438AH15</accession>
<feature type="compositionally biased region" description="Low complexity" evidence="2">
    <location>
        <begin position="55"/>
        <end position="73"/>
    </location>
</feature>
<feature type="compositionally biased region" description="Low complexity" evidence="2">
    <location>
        <begin position="104"/>
        <end position="131"/>
    </location>
</feature>
<reference evidence="3 4" key="1">
    <citation type="submission" date="2018-11" db="EMBL/GenBank/DDBJ databases">
        <title>Mesobaculum littorinae gen. nov., sp. nov., isolated from Littorina scabra that represents a novel genus of the order Rhodobacteraceae.</title>
        <authorList>
            <person name="Li F."/>
        </authorList>
    </citation>
    <scope>NUCLEOTIDE SEQUENCE [LARGE SCALE GENOMIC DNA]</scope>
    <source>
        <strain evidence="3 4">M0103</strain>
    </source>
</reference>
<comment type="caution">
    <text evidence="3">The sequence shown here is derived from an EMBL/GenBank/DDBJ whole genome shotgun (WGS) entry which is preliminary data.</text>
</comment>
<gene>
    <name evidence="3" type="ORF">EKE94_10990</name>
</gene>
<keyword evidence="1" id="KW-0175">Coiled coil</keyword>
<keyword evidence="4" id="KW-1185">Reference proteome</keyword>
<dbReference type="RefSeq" id="WP_127906649.1">
    <property type="nucleotide sequence ID" value="NZ_RQXX01000003.1"/>
</dbReference>
<evidence type="ECO:0000313" key="3">
    <source>
        <dbReference type="EMBL" id="RVV97984.1"/>
    </source>
</evidence>
<dbReference type="Proteomes" id="UP000285908">
    <property type="component" value="Unassembled WGS sequence"/>
</dbReference>
<sequence>MARAKKPNTGGTGRTSGASAKSGPDTATKAGKASATETGATPQTPTDATVQTGKPAAGGTTSSTPTQSTPAGAVTSGEDTLAGETQGDVPAPKAARDAVTDTPAGTSGATSSGATPKAGDAGAKGPDAASANSSATDPDAPFAGDTTLSGTASDGETLPGATGGSDTIPASSGSAGAGSASSGTSTKTATGAGSSIPSTKGRADRNADGDPIADRPVPKDEVPGAGGRDTLVPGGGGASAASTGPNGAGTPPGGTPAPAESGRSGGPGFVALLLGGVLAGAIGFAVATYSGIGGTSGTDTALVERLDAQAGEIQSLQGTLSDLSTTVEERSGRIDSVEQQLATLSDEIASAPGGVTEAQLEELRNSAGSGSAETGEQVAALADRIDALEQRIGEIAATRSEGSAETGEALDAYARQLETLQSDLDAQRQEISQAEERATSLQQQSEAQARALTARAALTRIQAAVEGGDGYAGALSSLTENSNVAVPEVLAAQADSGVASIGALQVDFLPAARDSLAASRNAGAGSGSLSQRFGTFLRSQTEARSLGEREGDDPDAVLSRAEARLTEGDLAAALAELDALPEEGRAEMAEWIDTAETRIAVDEALASLTADLSAN</sequence>
<feature type="compositionally biased region" description="Basic and acidic residues" evidence="2">
    <location>
        <begin position="201"/>
        <end position="222"/>
    </location>
</feature>
<evidence type="ECO:0000313" key="4">
    <source>
        <dbReference type="Proteomes" id="UP000285908"/>
    </source>
</evidence>
<dbReference type="EMBL" id="RQXX01000003">
    <property type="protein sequence ID" value="RVV97984.1"/>
    <property type="molecule type" value="Genomic_DNA"/>
</dbReference>
<dbReference type="Gene3D" id="1.10.287.1490">
    <property type="match status" value="1"/>
</dbReference>
<evidence type="ECO:0000256" key="1">
    <source>
        <dbReference type="SAM" id="Coils"/>
    </source>
</evidence>
<evidence type="ECO:0000256" key="2">
    <source>
        <dbReference type="SAM" id="MobiDB-lite"/>
    </source>
</evidence>
<organism evidence="3 4">
    <name type="scientific">Mesobaculum littorinae</name>
    <dbReference type="NCBI Taxonomy" id="2486419"/>
    <lineage>
        <taxon>Bacteria</taxon>
        <taxon>Pseudomonadati</taxon>
        <taxon>Pseudomonadota</taxon>
        <taxon>Alphaproteobacteria</taxon>
        <taxon>Rhodobacterales</taxon>
        <taxon>Roseobacteraceae</taxon>
        <taxon>Mesobaculum</taxon>
    </lineage>
</organism>
<dbReference type="AlphaFoldDB" id="A0A438AH15"/>
<feature type="coiled-coil region" evidence="1">
    <location>
        <begin position="371"/>
        <end position="451"/>
    </location>
</feature>
<proteinExistence type="predicted"/>
<dbReference type="OrthoDB" id="7659420at2"/>
<name>A0A438AH15_9RHOB</name>